<dbReference type="PROSITE" id="PS50035">
    <property type="entry name" value="PLD"/>
    <property type="match status" value="2"/>
</dbReference>
<feature type="chain" id="PRO_5047413796" evidence="1">
    <location>
        <begin position="28"/>
        <end position="522"/>
    </location>
</feature>
<organism evidence="3 4">
    <name type="scientific">Variovorax ginsengisoli</name>
    <dbReference type="NCBI Taxonomy" id="363844"/>
    <lineage>
        <taxon>Bacteria</taxon>
        <taxon>Pseudomonadati</taxon>
        <taxon>Pseudomonadota</taxon>
        <taxon>Betaproteobacteria</taxon>
        <taxon>Burkholderiales</taxon>
        <taxon>Comamonadaceae</taxon>
        <taxon>Variovorax</taxon>
    </lineage>
</organism>
<sequence>MNWRRFGSCMLGFALALALGACGSLPAGVERPVSTSLPAAPDQSPLARLAESALPASAQSGFRLLPLGAYGLDARLALIGRATRTLDLQVYIMDNDESGRAVFAALRDAAQRGVRVRLLLDDLNSASAEPLLEALVDLPNFEIRLFNPFCCARQSLAGRIATSLGDLPRLDHRMHNKLMIADGALAIIGGRNIADAYFGRDPVANFIDLDAIAAGRVVPQLGVLFDRYWNSEESFPAKSLVRPLGPESARTAALARLLPDSAAPIDPGLPARDLLGREPVGKELAANRLSLVPGLAYAVADQPSKRLQIGDELEAGSLMTGAVSQMLGTRSELVVSSPYLVPGTRGMAVMHSLQRKGVEMTLVTNSLSANDSALVNIGYARYRRPILRAGVRLYEISAQPSANASQPFFSGSSRGRLHAKLMVIDQEVVLLGSLNLDPRSARRNTELGVAIDSPALAREALRLIDAMKNEAYALRLETQGSALAWVSPNEDDDQGVDTEPGVSPWNTLQRLLLQPLVPEDLL</sequence>
<dbReference type="PANTHER" id="PTHR21248:SF12">
    <property type="entry name" value="CARDIOLIPIN SYNTHASE C"/>
    <property type="match status" value="1"/>
</dbReference>
<dbReference type="InterPro" id="IPR001736">
    <property type="entry name" value="PLipase_D/transphosphatidylase"/>
</dbReference>
<dbReference type="RefSeq" id="WP_301811163.1">
    <property type="nucleotide sequence ID" value="NZ_JAUJZH010000011.1"/>
</dbReference>
<dbReference type="Gene3D" id="3.30.870.10">
    <property type="entry name" value="Endonuclease Chain A"/>
    <property type="match status" value="2"/>
</dbReference>
<keyword evidence="4" id="KW-1185">Reference proteome</keyword>
<reference evidence="3" key="1">
    <citation type="submission" date="2023-06" db="EMBL/GenBank/DDBJ databases">
        <authorList>
            <person name="Jiang Y."/>
            <person name="Liu Q."/>
        </authorList>
    </citation>
    <scope>NUCLEOTIDE SEQUENCE</scope>
    <source>
        <strain evidence="3">CGMCC 1.12090</strain>
    </source>
</reference>
<name>A0ABT8S521_9BURK</name>
<feature type="signal peptide" evidence="1">
    <location>
        <begin position="1"/>
        <end position="27"/>
    </location>
</feature>
<dbReference type="CDD" id="cd09113">
    <property type="entry name" value="PLDc_ymdC_like_2"/>
    <property type="match status" value="1"/>
</dbReference>
<dbReference type="EMBL" id="JAUKVY010000011">
    <property type="protein sequence ID" value="MDO1534013.1"/>
    <property type="molecule type" value="Genomic_DNA"/>
</dbReference>
<evidence type="ECO:0000313" key="3">
    <source>
        <dbReference type="EMBL" id="MDO1534013.1"/>
    </source>
</evidence>
<evidence type="ECO:0000259" key="2">
    <source>
        <dbReference type="PROSITE" id="PS50035"/>
    </source>
</evidence>
<dbReference type="SUPFAM" id="SSF56024">
    <property type="entry name" value="Phospholipase D/nuclease"/>
    <property type="match status" value="2"/>
</dbReference>
<feature type="domain" description="PLD phosphodiesterase" evidence="2">
    <location>
        <begin position="170"/>
        <end position="197"/>
    </location>
</feature>
<dbReference type="PANTHER" id="PTHR21248">
    <property type="entry name" value="CARDIOLIPIN SYNTHASE"/>
    <property type="match status" value="1"/>
</dbReference>
<dbReference type="Proteomes" id="UP001169027">
    <property type="component" value="Unassembled WGS sequence"/>
</dbReference>
<dbReference type="SMART" id="SM00155">
    <property type="entry name" value="PLDc"/>
    <property type="match status" value="2"/>
</dbReference>
<protein>
    <submittedName>
        <fullName evidence="3">Phospholipase D family protein</fullName>
    </submittedName>
</protein>
<gene>
    <name evidence="3" type="ORF">Q2T77_17130</name>
</gene>
<keyword evidence="1" id="KW-0732">Signal</keyword>
<evidence type="ECO:0000256" key="1">
    <source>
        <dbReference type="SAM" id="SignalP"/>
    </source>
</evidence>
<comment type="caution">
    <text evidence="3">The sequence shown here is derived from an EMBL/GenBank/DDBJ whole genome shotgun (WGS) entry which is preliminary data.</text>
</comment>
<evidence type="ECO:0000313" key="4">
    <source>
        <dbReference type="Proteomes" id="UP001169027"/>
    </source>
</evidence>
<accession>A0ABT8S521</accession>
<proteinExistence type="predicted"/>
<dbReference type="InterPro" id="IPR025202">
    <property type="entry name" value="PLD-like_dom"/>
</dbReference>
<dbReference type="PROSITE" id="PS51257">
    <property type="entry name" value="PROKAR_LIPOPROTEIN"/>
    <property type="match status" value="1"/>
</dbReference>
<dbReference type="CDD" id="cd09111">
    <property type="entry name" value="PLDc_ymdC_like_1"/>
    <property type="match status" value="1"/>
</dbReference>
<feature type="domain" description="PLD phosphodiesterase" evidence="2">
    <location>
        <begin position="413"/>
        <end position="440"/>
    </location>
</feature>
<dbReference type="Pfam" id="PF13091">
    <property type="entry name" value="PLDc_2"/>
    <property type="match status" value="2"/>
</dbReference>